<evidence type="ECO:0000313" key="7">
    <source>
        <dbReference type="Proteomes" id="UP000050911"/>
    </source>
</evidence>
<comment type="caution">
    <text evidence="6">The sequence shown here is derived from an EMBL/GenBank/DDBJ whole genome shotgun (WGS) entry which is preliminary data.</text>
</comment>
<dbReference type="GO" id="GO:0005886">
    <property type="term" value="C:plasma membrane"/>
    <property type="evidence" value="ECO:0007669"/>
    <property type="project" value="TreeGrafter"/>
</dbReference>
<organism evidence="6 7">
    <name type="scientific">Secundilactobacillus kimchicus JCM 15530</name>
    <dbReference type="NCBI Taxonomy" id="1302272"/>
    <lineage>
        <taxon>Bacteria</taxon>
        <taxon>Bacillati</taxon>
        <taxon>Bacillota</taxon>
        <taxon>Bacilli</taxon>
        <taxon>Lactobacillales</taxon>
        <taxon>Lactobacillaceae</taxon>
        <taxon>Secundilactobacillus</taxon>
    </lineage>
</organism>
<keyword evidence="2 5" id="KW-0812">Transmembrane</keyword>
<accession>A0A0R1HNF8</accession>
<reference evidence="6 7" key="1">
    <citation type="journal article" date="2015" name="Genome Announc.">
        <title>Expanding the biotechnology potential of lactobacilli through comparative genomics of 213 strains and associated genera.</title>
        <authorList>
            <person name="Sun Z."/>
            <person name="Harris H.M."/>
            <person name="McCann A."/>
            <person name="Guo C."/>
            <person name="Argimon S."/>
            <person name="Zhang W."/>
            <person name="Yang X."/>
            <person name="Jeffery I.B."/>
            <person name="Cooney J.C."/>
            <person name="Kagawa T.F."/>
            <person name="Liu W."/>
            <person name="Song Y."/>
            <person name="Salvetti E."/>
            <person name="Wrobel A."/>
            <person name="Rasinkangas P."/>
            <person name="Parkhill J."/>
            <person name="Rea M.C."/>
            <person name="O'Sullivan O."/>
            <person name="Ritari J."/>
            <person name="Douillard F.P."/>
            <person name="Paul Ross R."/>
            <person name="Yang R."/>
            <person name="Briner A.E."/>
            <person name="Felis G.E."/>
            <person name="de Vos W.M."/>
            <person name="Barrangou R."/>
            <person name="Klaenhammer T.R."/>
            <person name="Caufield P.W."/>
            <person name="Cui Y."/>
            <person name="Zhang H."/>
            <person name="O'Toole P.W."/>
        </authorList>
    </citation>
    <scope>NUCLEOTIDE SEQUENCE [LARGE SCALE GENOMIC DNA]</scope>
    <source>
        <strain evidence="6 7">JCM 15530</strain>
    </source>
</reference>
<evidence type="ECO:0000313" key="6">
    <source>
        <dbReference type="EMBL" id="KRK48357.1"/>
    </source>
</evidence>
<evidence type="ECO:0000256" key="5">
    <source>
        <dbReference type="SAM" id="Phobius"/>
    </source>
</evidence>
<dbReference type="EMBL" id="AZCX01000003">
    <property type="protein sequence ID" value="KRK48357.1"/>
    <property type="molecule type" value="Genomic_DNA"/>
</dbReference>
<sequence>MLLGLFLLLVVIVMAWQANIIKKFLQTMISFGIPIAVMLFIIQGLYSPQNHTYVANLGFAKLGLEGLMYGGKLLVTLLVFMGSFYLFNKTIYSGELAAALIKSSLSDKGGYLILASLNVVPQMKRQLQVIKEAQEARGVQTGGSLLTRIKVFIPLMGPVILSSLIDTQERGMALELRGFDLKNVSKTSYIQVVDTKLDKLFRIGMLLFLIIVTAFSIYLKVRR</sequence>
<comment type="subcellular location">
    <subcellularLocation>
        <location evidence="1">Membrane</location>
        <topology evidence="1">Multi-pass membrane protein</topology>
    </subcellularLocation>
</comment>
<evidence type="ECO:0000256" key="4">
    <source>
        <dbReference type="ARBA" id="ARBA00023136"/>
    </source>
</evidence>
<dbReference type="PANTHER" id="PTHR33514:SF13">
    <property type="entry name" value="PROTEIN ABCI12, CHLOROPLASTIC"/>
    <property type="match status" value="1"/>
</dbReference>
<evidence type="ECO:0000256" key="3">
    <source>
        <dbReference type="ARBA" id="ARBA00022989"/>
    </source>
</evidence>
<dbReference type="PANTHER" id="PTHR33514">
    <property type="entry name" value="PROTEIN ABCI12, CHLOROPLASTIC"/>
    <property type="match status" value="1"/>
</dbReference>
<feature type="transmembrane region" description="Helical" evidence="5">
    <location>
        <begin position="200"/>
        <end position="219"/>
    </location>
</feature>
<proteinExistence type="predicted"/>
<protein>
    <recommendedName>
        <fullName evidence="8">Cobalt transport protein</fullName>
    </recommendedName>
</protein>
<feature type="transmembrane region" description="Helical" evidence="5">
    <location>
        <begin position="67"/>
        <end position="87"/>
    </location>
</feature>
<feature type="transmembrane region" description="Helical" evidence="5">
    <location>
        <begin position="27"/>
        <end position="46"/>
    </location>
</feature>
<name>A0A0R1HNF8_9LACO</name>
<dbReference type="STRING" id="1302272.FC96_GL001457"/>
<keyword evidence="3 5" id="KW-1133">Transmembrane helix</keyword>
<keyword evidence="7" id="KW-1185">Reference proteome</keyword>
<dbReference type="AlphaFoldDB" id="A0A0R1HNF8"/>
<dbReference type="Proteomes" id="UP000050911">
    <property type="component" value="Unassembled WGS sequence"/>
</dbReference>
<keyword evidence="4 5" id="KW-0472">Membrane</keyword>
<evidence type="ECO:0000256" key="1">
    <source>
        <dbReference type="ARBA" id="ARBA00004141"/>
    </source>
</evidence>
<gene>
    <name evidence="6" type="ORF">FC96_GL001457</name>
</gene>
<evidence type="ECO:0000256" key="2">
    <source>
        <dbReference type="ARBA" id="ARBA00022692"/>
    </source>
</evidence>
<dbReference type="Pfam" id="PF02361">
    <property type="entry name" value="CbiQ"/>
    <property type="match status" value="1"/>
</dbReference>
<dbReference type="CDD" id="cd16914">
    <property type="entry name" value="EcfT"/>
    <property type="match status" value="1"/>
</dbReference>
<dbReference type="PATRIC" id="fig|1302272.5.peg.1469"/>
<dbReference type="InterPro" id="IPR003339">
    <property type="entry name" value="ABC/ECF_trnsptr_transmembrane"/>
</dbReference>
<evidence type="ECO:0008006" key="8">
    <source>
        <dbReference type="Google" id="ProtNLM"/>
    </source>
</evidence>